<dbReference type="PROSITE" id="PS50014">
    <property type="entry name" value="BROMODOMAIN_2"/>
    <property type="match status" value="1"/>
</dbReference>
<evidence type="ECO:0000259" key="11">
    <source>
        <dbReference type="PROSITE" id="PS50014"/>
    </source>
</evidence>
<dbReference type="InterPro" id="IPR001487">
    <property type="entry name" value="Bromodomain"/>
</dbReference>
<name>A0A7M7J2W4_VARDE</name>
<dbReference type="InterPro" id="IPR036427">
    <property type="entry name" value="Bromodomain-like_sf"/>
</dbReference>
<dbReference type="OMA" id="CYQSTAE"/>
<evidence type="ECO:0000256" key="1">
    <source>
        <dbReference type="ARBA" id="ARBA00004123"/>
    </source>
</evidence>
<sequence>MADSESVGIASPQPVGLVKKCSVCAAEVSIKSEPFLLPCLHTACKACLPDDQLTVQCGHCEQAFPPSAAIRHLVLLERLEKDSPEEEAGSEEAGPKNLCTSCDENVAAGGYCKDCEEWLCAACISAHQRVKVTKDHVILSTEQAGQALKAAAKQRYQMCTKHPKEPLKFYCSKCSALTCRDCQLEDHQNHGDYLALVAAWKTQKEKLEILQKRIAEKQAFVREYVASLEKCQEANAQAESKVVADIRAYAVRAITLINGRAKKLIREVQDICNYKRDALSYKRHEFLQLCKRLLDCHATVDDLVSTGSELALMHSKQAMERHMGALIERVVQLPSSKAEINIKFNFEPKILDAMANVGNILDMSSLRGAPMHGLRAQLNGQQSRPQSAGGMMANGRSVPSPSLSSKSNSPHSLGGVPPSSQQHSDRPLSGSSRDRDHEREREHHRRPTPTTSPLDAGNKDDVITGDVEPPSGGRIAPSPLSAVPSSATSSSVSNSASTSAAERRATGVSPAELHPQGPPASAEDNDNSDDWCAVCHDGGELLCCGLCPKVYHLHCHVPSLVSTPSEDWKCTLCTPVQDDPAPAATKDGTGKRKIPVGLSGKQLKTAEKILLQLFCHASSTPFQTPVSRTVPNYFKIITRPMDLSTVKQKLSASHFNHYESAAAFIQDIKLIFSNCYTFNAKESPLAKQAQLLEEYFKLLIEKELPECVNDLQESQSEDVSDAAKKAKTT</sequence>
<dbReference type="Gene3D" id="3.30.40.10">
    <property type="entry name" value="Zinc/RING finger domain, C3HC4 (zinc finger)"/>
    <property type="match status" value="2"/>
</dbReference>
<dbReference type="KEGG" id="vde:111243933"/>
<dbReference type="InterPro" id="IPR000315">
    <property type="entry name" value="Znf_B-box"/>
</dbReference>
<dbReference type="Pfam" id="PF00643">
    <property type="entry name" value="zf-B_box"/>
    <property type="match status" value="1"/>
</dbReference>
<feature type="domain" description="Bromo" evidence="11">
    <location>
        <begin position="614"/>
        <end position="686"/>
    </location>
</feature>
<dbReference type="GO" id="GO:0005634">
    <property type="term" value="C:nucleus"/>
    <property type="evidence" value="ECO:0007669"/>
    <property type="project" value="UniProtKB-SubCell"/>
</dbReference>
<dbReference type="InterPro" id="IPR019787">
    <property type="entry name" value="Znf_PHD-finger"/>
</dbReference>
<dbReference type="InterPro" id="IPR019786">
    <property type="entry name" value="Zinc_finger_PHD-type_CS"/>
</dbReference>
<dbReference type="Pfam" id="PF00439">
    <property type="entry name" value="Bromodomain"/>
    <property type="match status" value="1"/>
</dbReference>
<dbReference type="SUPFAM" id="SSF47370">
    <property type="entry name" value="Bromodomain"/>
    <property type="match status" value="1"/>
</dbReference>
<dbReference type="InParanoid" id="A0A7M7J2W4"/>
<evidence type="ECO:0000313" key="16">
    <source>
        <dbReference type="Proteomes" id="UP000594260"/>
    </source>
</evidence>
<dbReference type="AlphaFoldDB" id="A0A7M7J2W4"/>
<dbReference type="EnsemblMetazoa" id="XM_022790297">
    <property type="protein sequence ID" value="XP_022646032"/>
    <property type="gene ID" value="LOC111243933"/>
</dbReference>
<feature type="compositionally biased region" description="Low complexity" evidence="10">
    <location>
        <begin position="476"/>
        <end position="500"/>
    </location>
</feature>
<dbReference type="PANTHER" id="PTHR45915:SF6">
    <property type="entry name" value="E3 UBIQUITIN-PROTEIN LIGASE TRIM33"/>
    <property type="match status" value="1"/>
</dbReference>
<evidence type="ECO:0000256" key="3">
    <source>
        <dbReference type="ARBA" id="ARBA00022771"/>
    </source>
</evidence>
<dbReference type="GeneID" id="111243933"/>
<feature type="compositionally biased region" description="Low complexity" evidence="10">
    <location>
        <begin position="397"/>
        <end position="412"/>
    </location>
</feature>
<dbReference type="InterPro" id="IPR013083">
    <property type="entry name" value="Znf_RING/FYVE/PHD"/>
</dbReference>
<dbReference type="SMART" id="SM00249">
    <property type="entry name" value="PHD"/>
    <property type="match status" value="1"/>
</dbReference>
<feature type="region of interest" description="Disordered" evidence="10">
    <location>
        <begin position="377"/>
        <end position="528"/>
    </location>
</feature>
<keyword evidence="5" id="KW-0175">Coiled coil</keyword>
<reference evidence="15" key="1">
    <citation type="submission" date="2021-01" db="UniProtKB">
        <authorList>
            <consortium name="EnsemblMetazoa"/>
        </authorList>
    </citation>
    <scope>IDENTIFICATION</scope>
</reference>
<dbReference type="InterPro" id="IPR001965">
    <property type="entry name" value="Znf_PHD"/>
</dbReference>
<keyword evidence="2" id="KW-0479">Metal-binding</keyword>
<evidence type="ECO:0000259" key="13">
    <source>
        <dbReference type="PROSITE" id="PS50089"/>
    </source>
</evidence>
<dbReference type="SMART" id="SM00297">
    <property type="entry name" value="BROMO"/>
    <property type="match status" value="1"/>
</dbReference>
<organism evidence="15 16">
    <name type="scientific">Varroa destructor</name>
    <name type="common">Honeybee mite</name>
    <dbReference type="NCBI Taxonomy" id="109461"/>
    <lineage>
        <taxon>Eukaryota</taxon>
        <taxon>Metazoa</taxon>
        <taxon>Ecdysozoa</taxon>
        <taxon>Arthropoda</taxon>
        <taxon>Chelicerata</taxon>
        <taxon>Arachnida</taxon>
        <taxon>Acari</taxon>
        <taxon>Parasitiformes</taxon>
        <taxon>Mesostigmata</taxon>
        <taxon>Gamasina</taxon>
        <taxon>Dermanyssoidea</taxon>
        <taxon>Varroidae</taxon>
        <taxon>Varroa</taxon>
    </lineage>
</organism>
<dbReference type="SMART" id="SM00336">
    <property type="entry name" value="BBOX"/>
    <property type="match status" value="2"/>
</dbReference>
<evidence type="ECO:0000259" key="12">
    <source>
        <dbReference type="PROSITE" id="PS50016"/>
    </source>
</evidence>
<feature type="domain" description="RING-type" evidence="13">
    <location>
        <begin position="21"/>
        <end position="61"/>
    </location>
</feature>
<dbReference type="Gene3D" id="1.20.920.10">
    <property type="entry name" value="Bromodomain-like"/>
    <property type="match status" value="1"/>
</dbReference>
<keyword evidence="16" id="KW-1185">Reference proteome</keyword>
<keyword evidence="6 9" id="KW-0103">Bromodomain</keyword>
<dbReference type="PROSITE" id="PS50089">
    <property type="entry name" value="ZF_RING_2"/>
    <property type="match status" value="1"/>
</dbReference>
<dbReference type="PANTHER" id="PTHR45915">
    <property type="entry name" value="TRANSCRIPTION INTERMEDIARY FACTOR"/>
    <property type="match status" value="1"/>
</dbReference>
<keyword evidence="4" id="KW-0862">Zinc</keyword>
<proteinExistence type="predicted"/>
<evidence type="ECO:0000256" key="5">
    <source>
        <dbReference type="ARBA" id="ARBA00023054"/>
    </source>
</evidence>
<dbReference type="InterPro" id="IPR011011">
    <property type="entry name" value="Znf_FYVE_PHD"/>
</dbReference>
<protein>
    <submittedName>
        <fullName evidence="15">Uncharacterized protein</fullName>
    </submittedName>
</protein>
<dbReference type="SUPFAM" id="SSF57903">
    <property type="entry name" value="FYVE/PHD zinc finger"/>
    <property type="match status" value="1"/>
</dbReference>
<dbReference type="GO" id="GO:0000785">
    <property type="term" value="C:chromatin"/>
    <property type="evidence" value="ECO:0007669"/>
    <property type="project" value="TreeGrafter"/>
</dbReference>
<evidence type="ECO:0000256" key="9">
    <source>
        <dbReference type="PROSITE-ProRule" id="PRU00035"/>
    </source>
</evidence>
<dbReference type="PROSITE" id="PS01359">
    <property type="entry name" value="ZF_PHD_1"/>
    <property type="match status" value="1"/>
</dbReference>
<evidence type="ECO:0000256" key="10">
    <source>
        <dbReference type="SAM" id="MobiDB-lite"/>
    </source>
</evidence>
<comment type="subcellular location">
    <subcellularLocation>
        <location evidence="1">Nucleus</location>
    </subcellularLocation>
</comment>
<evidence type="ECO:0000256" key="8">
    <source>
        <dbReference type="PROSITE-ProRule" id="PRU00024"/>
    </source>
</evidence>
<dbReference type="RefSeq" id="XP_022646032.1">
    <property type="nucleotide sequence ID" value="XM_022790297.1"/>
</dbReference>
<feature type="compositionally biased region" description="Basic and acidic residues" evidence="10">
    <location>
        <begin position="432"/>
        <end position="441"/>
    </location>
</feature>
<dbReference type="OrthoDB" id="6433955at2759"/>
<evidence type="ECO:0000256" key="6">
    <source>
        <dbReference type="ARBA" id="ARBA00023117"/>
    </source>
</evidence>
<dbReference type="PROSITE" id="PS50016">
    <property type="entry name" value="ZF_PHD_2"/>
    <property type="match status" value="1"/>
</dbReference>
<accession>A0A7M7J2W4</accession>
<dbReference type="InterPro" id="IPR001841">
    <property type="entry name" value="Znf_RING"/>
</dbReference>
<evidence type="ECO:0000256" key="7">
    <source>
        <dbReference type="ARBA" id="ARBA00023242"/>
    </source>
</evidence>
<dbReference type="PROSITE" id="PS50119">
    <property type="entry name" value="ZF_BBOX"/>
    <property type="match status" value="2"/>
</dbReference>
<dbReference type="Proteomes" id="UP000594260">
    <property type="component" value="Unplaced"/>
</dbReference>
<dbReference type="CDD" id="cd19775">
    <property type="entry name" value="Bbox2_TIF1_C-VI"/>
    <property type="match status" value="1"/>
</dbReference>
<dbReference type="FunCoup" id="A0A7M7J2W4">
    <property type="interactions" value="1667"/>
</dbReference>
<feature type="domain" description="PHD-type" evidence="12">
    <location>
        <begin position="529"/>
        <end position="576"/>
    </location>
</feature>
<dbReference type="CDD" id="cd15541">
    <property type="entry name" value="PHD_TIF1_like"/>
    <property type="match status" value="1"/>
</dbReference>
<keyword evidence="7" id="KW-0539">Nucleus</keyword>
<evidence type="ECO:0000256" key="2">
    <source>
        <dbReference type="ARBA" id="ARBA00022723"/>
    </source>
</evidence>
<dbReference type="SUPFAM" id="SSF57845">
    <property type="entry name" value="B-box zinc-binding domain"/>
    <property type="match status" value="1"/>
</dbReference>
<feature type="domain" description="B box-type" evidence="14">
    <location>
        <begin position="154"/>
        <end position="190"/>
    </location>
</feature>
<evidence type="ECO:0000256" key="4">
    <source>
        <dbReference type="ARBA" id="ARBA00022833"/>
    </source>
</evidence>
<feature type="domain" description="B box-type" evidence="14">
    <location>
        <begin position="94"/>
        <end position="141"/>
    </location>
</feature>
<dbReference type="Pfam" id="PF00628">
    <property type="entry name" value="PHD"/>
    <property type="match status" value="1"/>
</dbReference>
<dbReference type="GO" id="GO:0008270">
    <property type="term" value="F:zinc ion binding"/>
    <property type="evidence" value="ECO:0007669"/>
    <property type="project" value="UniProtKB-KW"/>
</dbReference>
<evidence type="ECO:0000313" key="15">
    <source>
        <dbReference type="EnsemblMetazoa" id="XP_022646032"/>
    </source>
</evidence>
<dbReference type="SUPFAM" id="SSF57850">
    <property type="entry name" value="RING/U-box"/>
    <property type="match status" value="1"/>
</dbReference>
<evidence type="ECO:0000259" key="14">
    <source>
        <dbReference type="PROSITE" id="PS50119"/>
    </source>
</evidence>
<keyword evidence="3 8" id="KW-0863">Zinc-finger</keyword>
<dbReference type="Gene3D" id="3.30.160.60">
    <property type="entry name" value="Classic Zinc Finger"/>
    <property type="match status" value="1"/>
</dbReference>